<dbReference type="AlphaFoldDB" id="A0A0E0MSB4"/>
<organism evidence="1 2">
    <name type="scientific">Oryza rufipogon</name>
    <name type="common">Brownbeard rice</name>
    <name type="synonym">Asian wild rice</name>
    <dbReference type="NCBI Taxonomy" id="4529"/>
    <lineage>
        <taxon>Eukaryota</taxon>
        <taxon>Viridiplantae</taxon>
        <taxon>Streptophyta</taxon>
        <taxon>Embryophyta</taxon>
        <taxon>Tracheophyta</taxon>
        <taxon>Spermatophyta</taxon>
        <taxon>Magnoliopsida</taxon>
        <taxon>Liliopsida</taxon>
        <taxon>Poales</taxon>
        <taxon>Poaceae</taxon>
        <taxon>BOP clade</taxon>
        <taxon>Oryzoideae</taxon>
        <taxon>Oryzeae</taxon>
        <taxon>Oryzinae</taxon>
        <taxon>Oryza</taxon>
    </lineage>
</organism>
<evidence type="ECO:0000313" key="2">
    <source>
        <dbReference type="Proteomes" id="UP000008022"/>
    </source>
</evidence>
<reference evidence="1" key="2">
    <citation type="submission" date="2015-06" db="UniProtKB">
        <authorList>
            <consortium name="EnsemblPlants"/>
        </authorList>
    </citation>
    <scope>IDENTIFICATION</scope>
</reference>
<accession>A0A0E0MSB4</accession>
<dbReference type="Proteomes" id="UP000008022">
    <property type="component" value="Unassembled WGS sequence"/>
</dbReference>
<evidence type="ECO:0000313" key="1">
    <source>
        <dbReference type="EnsemblPlants" id="ORUFI01G05840.2"/>
    </source>
</evidence>
<keyword evidence="2" id="KW-1185">Reference proteome</keyword>
<proteinExistence type="predicted"/>
<reference evidence="2" key="1">
    <citation type="submission" date="2013-06" db="EMBL/GenBank/DDBJ databases">
        <authorList>
            <person name="Zhao Q."/>
        </authorList>
    </citation>
    <scope>NUCLEOTIDE SEQUENCE</scope>
    <source>
        <strain evidence="2">cv. W1943</strain>
    </source>
</reference>
<sequence length="19" mass="2232">MLNAMDGQDQYKQVQTAQY</sequence>
<dbReference type="Gramene" id="ORUFI01G05840.1">
    <property type="protein sequence ID" value="ORUFI01G05840.1"/>
    <property type="gene ID" value="ORUFI01G05840"/>
</dbReference>
<dbReference type="HOGENOM" id="CLU_3430153_0_0_1"/>
<protein>
    <submittedName>
        <fullName evidence="1">Uncharacterized protein</fullName>
    </submittedName>
</protein>
<dbReference type="Gramene" id="ORUFI01G05840.2">
    <property type="protein sequence ID" value="ORUFI01G05840.2"/>
    <property type="gene ID" value="ORUFI01G05840"/>
</dbReference>
<dbReference type="EnsemblPlants" id="ORUFI01G05840.2">
    <property type="protein sequence ID" value="ORUFI01G05840.2"/>
    <property type="gene ID" value="ORUFI01G05840"/>
</dbReference>
<name>A0A0E0MSB4_ORYRU</name>
<dbReference type="EnsemblPlants" id="ORUFI01G05840.1">
    <property type="protein sequence ID" value="ORUFI01G05840.1"/>
    <property type="gene ID" value="ORUFI01G05840"/>
</dbReference>